<dbReference type="AlphaFoldDB" id="A0A7R9UM67"/>
<reference evidence="3" key="2">
    <citation type="submission" date="2021-05" db="EMBL/GenBank/DDBJ databases">
        <title>The genome of the haptophyte Pavlova lutheri (Diacronema luteri, Pavlovales) - a model for lipid biosynthesis in eukaryotic algae.</title>
        <authorList>
            <person name="Hulatt C.J."/>
            <person name="Posewitz M.C."/>
        </authorList>
    </citation>
    <scope>NUCLEOTIDE SEQUENCE</scope>
    <source>
        <strain evidence="3">NIVA-4/92</strain>
    </source>
</reference>
<evidence type="ECO:0000313" key="2">
    <source>
        <dbReference type="EMBL" id="CAD8269850.1"/>
    </source>
</evidence>
<dbReference type="OrthoDB" id="439792at2759"/>
<reference evidence="2" key="1">
    <citation type="submission" date="2021-01" db="EMBL/GenBank/DDBJ databases">
        <authorList>
            <person name="Corre E."/>
            <person name="Pelletier E."/>
            <person name="Niang G."/>
            <person name="Scheremetjew M."/>
            <person name="Finn R."/>
            <person name="Kale V."/>
            <person name="Holt S."/>
            <person name="Cochrane G."/>
            <person name="Meng A."/>
            <person name="Brown T."/>
            <person name="Cohen L."/>
        </authorList>
    </citation>
    <scope>NUCLEOTIDE SEQUENCE</scope>
    <source>
        <strain evidence="2">RCC1537</strain>
    </source>
</reference>
<dbReference type="InterPro" id="IPR053021">
    <property type="entry name" value="Chloroplast_ADK"/>
</dbReference>
<organism evidence="2">
    <name type="scientific">Diacronema lutheri</name>
    <name type="common">Unicellular marine alga</name>
    <name type="synonym">Monochrysis lutheri</name>
    <dbReference type="NCBI Taxonomy" id="2081491"/>
    <lineage>
        <taxon>Eukaryota</taxon>
        <taxon>Haptista</taxon>
        <taxon>Haptophyta</taxon>
        <taxon>Pavlovophyceae</taxon>
        <taxon>Pavlovales</taxon>
        <taxon>Pavlovaceae</taxon>
        <taxon>Diacronema</taxon>
    </lineage>
</organism>
<protein>
    <recommendedName>
        <fullName evidence="1">DUF1995 domain-containing protein</fullName>
    </recommendedName>
</protein>
<dbReference type="Proteomes" id="UP000751190">
    <property type="component" value="Unassembled WGS sequence"/>
</dbReference>
<keyword evidence="4" id="KW-1185">Reference proteome</keyword>
<sequence length="381" mass="41115">MADAFLPAPVVPPAEPLLASMDDWLAEGAAPPKTVGVQAAYVVHLGTKVIVPPGLVLESADVPFDQGLAGAEHEIVAGAGETAELQLRIGRAYSLRFRDAEGRVGPATLASAIADPDLCAWWLCAVPRSVGHAAVQAAVSLVRALAAGERRLRCDVLLPGLNPRIETACGLDDRLLQLLSFELARCLASAGRSVMLLFDSAGTAASAQAAWVQLYAVPPPASVVFRGLANKPVTRDEARGLNWDFSPAVTPNEPRDAYVVVRPRNSRGDAVVLALMQAHAKMPDATWLLINPELEDTALRGTFGIRETDRYMSFLGSFEQCYLARGMYLVKRPRMTVSERGHLGMRYGESWDALKRNANGFSPIERFARRPTPNEIDAVGW</sequence>
<evidence type="ECO:0000259" key="1">
    <source>
        <dbReference type="Pfam" id="PF09353"/>
    </source>
</evidence>
<feature type="domain" description="DUF1995" evidence="1">
    <location>
        <begin position="127"/>
        <end position="377"/>
    </location>
</feature>
<dbReference type="EMBL" id="HBEB01006430">
    <property type="protein sequence ID" value="CAD8269850.1"/>
    <property type="molecule type" value="Transcribed_RNA"/>
</dbReference>
<evidence type="ECO:0000313" key="3">
    <source>
        <dbReference type="EMBL" id="KAG8459977.1"/>
    </source>
</evidence>
<accession>A0A7R9UM67</accession>
<evidence type="ECO:0000313" key="4">
    <source>
        <dbReference type="Proteomes" id="UP000751190"/>
    </source>
</evidence>
<dbReference type="EMBL" id="JAGTXO010000036">
    <property type="protein sequence ID" value="KAG8459977.1"/>
    <property type="molecule type" value="Genomic_DNA"/>
</dbReference>
<name>A0A7R9UM67_DIALT</name>
<dbReference type="PANTHER" id="PTHR35509">
    <property type="entry name" value="DOMAIN PROTEIN, PUTATIVE (DUF1995)-RELATED"/>
    <property type="match status" value="1"/>
</dbReference>
<dbReference type="PANTHER" id="PTHR35509:SF6">
    <property type="entry name" value="ADENYLATE KINASE"/>
    <property type="match status" value="1"/>
</dbReference>
<dbReference type="InterPro" id="IPR018962">
    <property type="entry name" value="DUF1995"/>
</dbReference>
<gene>
    <name evidence="3" type="ORF">KFE25_011026</name>
    <name evidence="2" type="ORF">PLUT1463_LOCUS4164</name>
</gene>
<proteinExistence type="predicted"/>
<dbReference type="Pfam" id="PF09353">
    <property type="entry name" value="DUF1995"/>
    <property type="match status" value="1"/>
</dbReference>